<gene>
    <name evidence="1" type="ORF">SCP_1600410</name>
</gene>
<protein>
    <recommendedName>
        <fullName evidence="3">F-box domain-containing protein</fullName>
    </recommendedName>
</protein>
<name>A0A401H4V3_9APHY</name>
<dbReference type="GeneID" id="38786297"/>
<evidence type="ECO:0000313" key="1">
    <source>
        <dbReference type="EMBL" id="GBE89380.1"/>
    </source>
</evidence>
<accession>A0A401H4V3</accession>
<dbReference type="RefSeq" id="XP_027620293.1">
    <property type="nucleotide sequence ID" value="XM_027764492.1"/>
</dbReference>
<keyword evidence="2" id="KW-1185">Reference proteome</keyword>
<comment type="caution">
    <text evidence="1">The sequence shown here is derived from an EMBL/GenBank/DDBJ whole genome shotgun (WGS) entry which is preliminary data.</text>
</comment>
<evidence type="ECO:0000313" key="2">
    <source>
        <dbReference type="Proteomes" id="UP000287166"/>
    </source>
</evidence>
<dbReference type="CDD" id="cd09917">
    <property type="entry name" value="F-box_SF"/>
    <property type="match status" value="1"/>
</dbReference>
<dbReference type="EMBL" id="BFAD01000016">
    <property type="protein sequence ID" value="GBE89380.1"/>
    <property type="molecule type" value="Genomic_DNA"/>
</dbReference>
<dbReference type="Proteomes" id="UP000287166">
    <property type="component" value="Unassembled WGS sequence"/>
</dbReference>
<dbReference type="InParanoid" id="A0A401H4V3"/>
<dbReference type="AlphaFoldDB" id="A0A401H4V3"/>
<dbReference type="STRING" id="139825.A0A401H4V3"/>
<sequence length="432" mass="48320">MSPVSLNDDVLLLVVACLDPLDALRLSETSRHLHLIALPQALSAVTLTGHVELTAFCRSMLSRPSIHILLVRRLRIALTDNNFSSAPLLADVLQRAGRLRSIIMLQSENFIEAEPRIGDALAALEELEVVYLLGCHERVREMLHRLRSRPRKVILSSSPPYPHLVLYLSRLSALQHTVKLGLSKVTVKDEPPPGELAGQLQAQWDAQYLSLWDAEIPVSFFSSKVPKLRAVVLRQSNITVPASSLPGTATFLPLRTVRHMTLDMSWIDVDTTEADVVRALQPLQCMPPVALSVQAGVNSTHYLWERLAAFGTQIKYLDVDLNCVQREARSLFIYFLCTVPQLLTPLNIVCFRISARSMSDEVIQKVLQLHIPSLRYLAVKSSHWYMNEQTDSGAYTLWSAEGPGDARLFVKMPPETGEAIHERFCSVALEEI</sequence>
<evidence type="ECO:0008006" key="3">
    <source>
        <dbReference type="Google" id="ProtNLM"/>
    </source>
</evidence>
<reference evidence="1 2" key="1">
    <citation type="journal article" date="2018" name="Sci. Rep.">
        <title>Genome sequence of the cauliflower mushroom Sparassis crispa (Hanabiratake) and its association with beneficial usage.</title>
        <authorList>
            <person name="Kiyama R."/>
            <person name="Furutani Y."/>
            <person name="Kawaguchi K."/>
            <person name="Nakanishi T."/>
        </authorList>
    </citation>
    <scope>NUCLEOTIDE SEQUENCE [LARGE SCALE GENOMIC DNA]</scope>
</reference>
<proteinExistence type="predicted"/>
<organism evidence="1 2">
    <name type="scientific">Sparassis crispa</name>
    <dbReference type="NCBI Taxonomy" id="139825"/>
    <lineage>
        <taxon>Eukaryota</taxon>
        <taxon>Fungi</taxon>
        <taxon>Dikarya</taxon>
        <taxon>Basidiomycota</taxon>
        <taxon>Agaricomycotina</taxon>
        <taxon>Agaricomycetes</taxon>
        <taxon>Polyporales</taxon>
        <taxon>Sparassidaceae</taxon>
        <taxon>Sparassis</taxon>
    </lineage>
</organism>